<name>A0ACC0B586_CATRO</name>
<keyword evidence="2" id="KW-1185">Reference proteome</keyword>
<reference evidence="2" key="1">
    <citation type="journal article" date="2023" name="Nat. Plants">
        <title>Single-cell RNA sequencing provides a high-resolution roadmap for understanding the multicellular compartmentation of specialized metabolism.</title>
        <authorList>
            <person name="Sun S."/>
            <person name="Shen X."/>
            <person name="Li Y."/>
            <person name="Li Y."/>
            <person name="Wang S."/>
            <person name="Li R."/>
            <person name="Zhang H."/>
            <person name="Shen G."/>
            <person name="Guo B."/>
            <person name="Wei J."/>
            <person name="Xu J."/>
            <person name="St-Pierre B."/>
            <person name="Chen S."/>
            <person name="Sun C."/>
        </authorList>
    </citation>
    <scope>NUCLEOTIDE SEQUENCE [LARGE SCALE GENOMIC DNA]</scope>
</reference>
<evidence type="ECO:0000313" key="2">
    <source>
        <dbReference type="Proteomes" id="UP001060085"/>
    </source>
</evidence>
<accession>A0ACC0B586</accession>
<proteinExistence type="predicted"/>
<gene>
    <name evidence="1" type="ORF">M9H77_17541</name>
</gene>
<dbReference type="EMBL" id="CM044704">
    <property type="protein sequence ID" value="KAI5667688.1"/>
    <property type="molecule type" value="Genomic_DNA"/>
</dbReference>
<comment type="caution">
    <text evidence="1">The sequence shown here is derived from an EMBL/GenBank/DDBJ whole genome shotgun (WGS) entry which is preliminary data.</text>
</comment>
<evidence type="ECO:0000313" key="1">
    <source>
        <dbReference type="EMBL" id="KAI5667688.1"/>
    </source>
</evidence>
<sequence length="166" mass="18469">MDGGSLNRSSTGSMTTVDFGWNGDCVADLSGKVHQLPCCIKYKGPTSVSHYFRPKPTGVEIDGLSVEEAYFRGRNLQGTTIPLPQGYSGFVLGKRNADKSAEVSKEDPNCWETNAKFDNMTIWNHDIHPSHDDAFIRAFHWFSVAKALHQTVSIQDLESECNEELK</sequence>
<protein>
    <submittedName>
        <fullName evidence="1">Uncharacterized protein</fullName>
    </submittedName>
</protein>
<dbReference type="Proteomes" id="UP001060085">
    <property type="component" value="Linkage Group LG04"/>
</dbReference>
<organism evidence="1 2">
    <name type="scientific">Catharanthus roseus</name>
    <name type="common">Madagascar periwinkle</name>
    <name type="synonym">Vinca rosea</name>
    <dbReference type="NCBI Taxonomy" id="4058"/>
    <lineage>
        <taxon>Eukaryota</taxon>
        <taxon>Viridiplantae</taxon>
        <taxon>Streptophyta</taxon>
        <taxon>Embryophyta</taxon>
        <taxon>Tracheophyta</taxon>
        <taxon>Spermatophyta</taxon>
        <taxon>Magnoliopsida</taxon>
        <taxon>eudicotyledons</taxon>
        <taxon>Gunneridae</taxon>
        <taxon>Pentapetalae</taxon>
        <taxon>asterids</taxon>
        <taxon>lamiids</taxon>
        <taxon>Gentianales</taxon>
        <taxon>Apocynaceae</taxon>
        <taxon>Rauvolfioideae</taxon>
        <taxon>Vinceae</taxon>
        <taxon>Catharanthinae</taxon>
        <taxon>Catharanthus</taxon>
    </lineage>
</organism>